<dbReference type="InterPro" id="IPR010388">
    <property type="entry name" value="Anaerobic_Co-chelatase"/>
</dbReference>
<evidence type="ECO:0000313" key="4">
    <source>
        <dbReference type="Proteomes" id="UP001207408"/>
    </source>
</evidence>
<keyword evidence="2" id="KW-0170">Cobalt</keyword>
<dbReference type="CDD" id="cd03412">
    <property type="entry name" value="CbiK_N"/>
    <property type="match status" value="1"/>
</dbReference>
<dbReference type="GO" id="GO:0016852">
    <property type="term" value="F:sirohydrochlorin cobaltochelatase activity"/>
    <property type="evidence" value="ECO:0007669"/>
    <property type="project" value="InterPro"/>
</dbReference>
<gene>
    <name evidence="3" type="ORF">OM074_16155</name>
</gene>
<dbReference type="PIRSF" id="PIRSF033579">
    <property type="entry name" value="Anaer_Co_chel"/>
    <property type="match status" value="1"/>
</dbReference>
<evidence type="ECO:0000256" key="2">
    <source>
        <dbReference type="PIRSR" id="PIRSR033579-3"/>
    </source>
</evidence>
<dbReference type="Gene3D" id="3.40.50.1400">
    <property type="match status" value="2"/>
</dbReference>
<feature type="binding site" evidence="2">
    <location>
        <position position="174"/>
    </location>
    <ligand>
        <name>Co(2+)</name>
        <dbReference type="ChEBI" id="CHEBI:48828"/>
    </ligand>
</feature>
<feature type="active site" description="Proton acceptor" evidence="1">
    <location>
        <position position="174"/>
    </location>
</feature>
<feature type="binding site" evidence="2">
    <location>
        <position position="236"/>
    </location>
    <ligand>
        <name>Co(2+)</name>
        <dbReference type="ChEBI" id="CHEBI:48828"/>
    </ligand>
</feature>
<dbReference type="Proteomes" id="UP001207408">
    <property type="component" value="Unassembled WGS sequence"/>
</dbReference>
<dbReference type="EMBL" id="JAPDPI010000039">
    <property type="protein sequence ID" value="MCW3807170.1"/>
    <property type="molecule type" value="Genomic_DNA"/>
</dbReference>
<dbReference type="SUPFAM" id="SSF53800">
    <property type="entry name" value="Chelatase"/>
    <property type="match status" value="1"/>
</dbReference>
<comment type="caution">
    <text evidence="3">The sequence shown here is derived from an EMBL/GenBank/DDBJ whole genome shotgun (WGS) entry which is preliminary data.</text>
</comment>
<reference evidence="3" key="1">
    <citation type="submission" date="2022-10" db="EMBL/GenBank/DDBJ databases">
        <authorList>
            <person name="Yu W.X."/>
        </authorList>
    </citation>
    <scope>NUCLEOTIDE SEQUENCE</scope>
    <source>
        <strain evidence="3">D04</strain>
    </source>
</reference>
<name>A0AAE3SKS5_9BACT</name>
<sequence length="290" mass="32863">MKFIYTITFLLLLLPIAIDNDLNAEKMEKKGILLVTFGSSYPEAQAAFDNIEKLTHETFPNTPVYWAYTSKFIRRKLAKNGKTVYSPSQALAHMSAEGYTHIAVQSLHVIPGKEYDDLKKTVEAFANIPEGASKISLGGPLLHKHNDNVQLAQALAFNKELTPQKNEALVYMGHGTSHIANIYYPGFEYYLQQHNNHCYMGTVEGYPELNDVILKLKKNHINKLLLSPFMTVCGDHVQNDMAGDKPESWKSILESHGFKVRIILKGIAEYDDVVKIWINHLKEAWDELDN</sequence>
<dbReference type="GO" id="GO:0019251">
    <property type="term" value="P:anaerobic cobalamin biosynthetic process"/>
    <property type="evidence" value="ECO:0007669"/>
    <property type="project" value="InterPro"/>
</dbReference>
<accession>A0AAE3SKS5</accession>
<organism evidence="3 4">
    <name type="scientific">Plebeiibacterium marinum</name>
    <dbReference type="NCBI Taxonomy" id="2992111"/>
    <lineage>
        <taxon>Bacteria</taxon>
        <taxon>Pseudomonadati</taxon>
        <taxon>Bacteroidota</taxon>
        <taxon>Bacteroidia</taxon>
        <taxon>Marinilabiliales</taxon>
        <taxon>Marinilabiliaceae</taxon>
        <taxon>Plebeiibacterium</taxon>
    </lineage>
</organism>
<evidence type="ECO:0000256" key="1">
    <source>
        <dbReference type="PIRSR" id="PIRSR033579-1"/>
    </source>
</evidence>
<proteinExistence type="predicted"/>
<evidence type="ECO:0000313" key="3">
    <source>
        <dbReference type="EMBL" id="MCW3807170.1"/>
    </source>
</evidence>
<dbReference type="GO" id="GO:0046872">
    <property type="term" value="F:metal ion binding"/>
    <property type="evidence" value="ECO:0007669"/>
    <property type="project" value="UniProtKB-KW"/>
</dbReference>
<dbReference type="AlphaFoldDB" id="A0AAE3SKS5"/>
<dbReference type="CDD" id="cd03413">
    <property type="entry name" value="CbiK_C"/>
    <property type="match status" value="1"/>
</dbReference>
<dbReference type="Pfam" id="PF06180">
    <property type="entry name" value="CbiK"/>
    <property type="match status" value="1"/>
</dbReference>
<dbReference type="RefSeq" id="WP_301201311.1">
    <property type="nucleotide sequence ID" value="NZ_JAPDPI010000039.1"/>
</dbReference>
<feature type="binding site" evidence="2">
    <location>
        <position position="204"/>
    </location>
    <ligand>
        <name>Co(2+)</name>
        <dbReference type="ChEBI" id="CHEBI:48828"/>
    </ligand>
</feature>
<keyword evidence="2" id="KW-0479">Metal-binding</keyword>
<protein>
    <submittedName>
        <fullName evidence="3">Sirohydrochlorin cobaltochelatase</fullName>
    </submittedName>
</protein>
<keyword evidence="4" id="KW-1185">Reference proteome</keyword>